<evidence type="ECO:0000313" key="6">
    <source>
        <dbReference type="Proteomes" id="UP000184342"/>
    </source>
</evidence>
<dbReference type="InterPro" id="IPR003593">
    <property type="entry name" value="AAA+_ATPase"/>
</dbReference>
<protein>
    <submittedName>
        <fullName evidence="5">Amino acid/amide ABC transporter ATP-binding protein 1, HAAT family</fullName>
    </submittedName>
</protein>
<dbReference type="GO" id="GO:0005886">
    <property type="term" value="C:plasma membrane"/>
    <property type="evidence" value="ECO:0007669"/>
    <property type="project" value="TreeGrafter"/>
</dbReference>
<name>A0A1M6GXG7_9FIRM</name>
<dbReference type="InterPro" id="IPR003439">
    <property type="entry name" value="ABC_transporter-like_ATP-bd"/>
</dbReference>
<dbReference type="PROSITE" id="PS50893">
    <property type="entry name" value="ABC_TRANSPORTER_2"/>
    <property type="match status" value="1"/>
</dbReference>
<dbReference type="SUPFAM" id="SSF52540">
    <property type="entry name" value="P-loop containing nucleoside triphosphate hydrolases"/>
    <property type="match status" value="1"/>
</dbReference>
<feature type="domain" description="ABC transporter" evidence="4">
    <location>
        <begin position="53"/>
        <end position="301"/>
    </location>
</feature>
<gene>
    <name evidence="5" type="ORF">SAMN02745691_01421</name>
</gene>
<evidence type="ECO:0000313" key="5">
    <source>
        <dbReference type="EMBL" id="SHJ14659.1"/>
    </source>
</evidence>
<dbReference type="FunFam" id="3.40.50.300:FF:000421">
    <property type="entry name" value="Branched-chain amino acid ABC transporter ATP-binding protein"/>
    <property type="match status" value="1"/>
</dbReference>
<dbReference type="Pfam" id="PF12399">
    <property type="entry name" value="BCA_ABC_TP_C"/>
    <property type="match status" value="1"/>
</dbReference>
<evidence type="ECO:0000256" key="1">
    <source>
        <dbReference type="ARBA" id="ARBA00022448"/>
    </source>
</evidence>
<sequence length="303" mass="33406">MTAPFLCHMHKKTEKNAVFHMDFTMVTYSSHLKMIDLGKPNNVGKGGGTLDILKLEKVIKNFGGVQALRDVDLNIRQGSVHGLIGPNGSGKTTTFNVISGVFSPTSGKVIFDGKNITGMTPYEIAKHGIGRTFQIPRVMPRMTVLENVMAGMYLRTSTDIMGTFFHLPFKESKQEKHIRYKAMEFLEFVGLDKSAGRWAGDLVWAEQQTLQIARALAGEPKLLLLDEPTAGMGAEESEFIENLIRRIKANGTTIILIAHDVKLVTRASDIVTAIEFGSKIAEGLPEEVKNNPRVVEAYLGTDE</sequence>
<dbReference type="GO" id="GO:0005524">
    <property type="term" value="F:ATP binding"/>
    <property type="evidence" value="ECO:0007669"/>
    <property type="project" value="UniProtKB-KW"/>
</dbReference>
<dbReference type="EMBL" id="FQYT01000013">
    <property type="protein sequence ID" value="SHJ14659.1"/>
    <property type="molecule type" value="Genomic_DNA"/>
</dbReference>
<dbReference type="SMART" id="SM00382">
    <property type="entry name" value="AAA"/>
    <property type="match status" value="1"/>
</dbReference>
<dbReference type="Proteomes" id="UP000184342">
    <property type="component" value="Unassembled WGS sequence"/>
</dbReference>
<dbReference type="InterPro" id="IPR051120">
    <property type="entry name" value="ABC_AA/LPS_Transport"/>
</dbReference>
<dbReference type="Gene3D" id="3.40.50.300">
    <property type="entry name" value="P-loop containing nucleotide triphosphate hydrolases"/>
    <property type="match status" value="1"/>
</dbReference>
<evidence type="ECO:0000256" key="2">
    <source>
        <dbReference type="ARBA" id="ARBA00022741"/>
    </source>
</evidence>
<accession>A0A1M6GXG7</accession>
<dbReference type="PANTHER" id="PTHR45772">
    <property type="entry name" value="CONSERVED COMPONENT OF ABC TRANSPORTER FOR NATURAL AMINO ACIDS-RELATED"/>
    <property type="match status" value="1"/>
</dbReference>
<keyword evidence="1" id="KW-0813">Transport</keyword>
<dbReference type="Pfam" id="PF00005">
    <property type="entry name" value="ABC_tran"/>
    <property type="match status" value="1"/>
</dbReference>
<organism evidence="5 6">
    <name type="scientific">Parasporobacterium paucivorans DSM 15970</name>
    <dbReference type="NCBI Taxonomy" id="1122934"/>
    <lineage>
        <taxon>Bacteria</taxon>
        <taxon>Bacillati</taxon>
        <taxon>Bacillota</taxon>
        <taxon>Clostridia</taxon>
        <taxon>Lachnospirales</taxon>
        <taxon>Lachnospiraceae</taxon>
        <taxon>Parasporobacterium</taxon>
    </lineage>
</organism>
<dbReference type="CDD" id="cd03219">
    <property type="entry name" value="ABC_Mj1267_LivG_branched"/>
    <property type="match status" value="1"/>
</dbReference>
<dbReference type="InterPro" id="IPR032823">
    <property type="entry name" value="BCA_ABC_TP_C"/>
</dbReference>
<reference evidence="5 6" key="1">
    <citation type="submission" date="2016-11" db="EMBL/GenBank/DDBJ databases">
        <authorList>
            <person name="Jaros S."/>
            <person name="Januszkiewicz K."/>
            <person name="Wedrychowicz H."/>
        </authorList>
    </citation>
    <scope>NUCLEOTIDE SEQUENCE [LARGE SCALE GENOMIC DNA]</scope>
    <source>
        <strain evidence="5 6">DSM 15970</strain>
    </source>
</reference>
<keyword evidence="6" id="KW-1185">Reference proteome</keyword>
<evidence type="ECO:0000256" key="3">
    <source>
        <dbReference type="ARBA" id="ARBA00022840"/>
    </source>
</evidence>
<dbReference type="InterPro" id="IPR027417">
    <property type="entry name" value="P-loop_NTPase"/>
</dbReference>
<keyword evidence="2" id="KW-0547">Nucleotide-binding</keyword>
<keyword evidence="3 5" id="KW-0067">ATP-binding</keyword>
<dbReference type="AlphaFoldDB" id="A0A1M6GXG7"/>
<dbReference type="GO" id="GO:0016887">
    <property type="term" value="F:ATP hydrolysis activity"/>
    <property type="evidence" value="ECO:0007669"/>
    <property type="project" value="InterPro"/>
</dbReference>
<dbReference type="STRING" id="1122934.SAMN02745691_01421"/>
<proteinExistence type="predicted"/>
<evidence type="ECO:0000259" key="4">
    <source>
        <dbReference type="PROSITE" id="PS50893"/>
    </source>
</evidence>